<dbReference type="GO" id="GO:0005737">
    <property type="term" value="C:cytoplasm"/>
    <property type="evidence" value="ECO:0007669"/>
    <property type="project" value="TreeGrafter"/>
</dbReference>
<keyword evidence="4" id="KW-1185">Reference proteome</keyword>
<sequence length="228" mass="24763">MQVVGVLGADIDIKVIREGKVGSRGERLTIATNFGHYGLPPPAGLLRLDTHKHPFRSDLQEVLHAVIGDPPYGVRAGGKKSGARPEQAERRPPITDRATHIPATQPYTLGECLRDLLDLSARLLVVGGRLVYFLPATPDAYDEAEVPAHPALRLVANSEQILTTRYSRRLVTMEKIAPYDAAAAAAAHAARPDPTLAIDRLHDIVYEQAPAGQPEGAAPRRRCRGKLF</sequence>
<organism evidence="3 4">
    <name type="scientific">Gonium pectorale</name>
    <name type="common">Green alga</name>
    <dbReference type="NCBI Taxonomy" id="33097"/>
    <lineage>
        <taxon>Eukaryota</taxon>
        <taxon>Viridiplantae</taxon>
        <taxon>Chlorophyta</taxon>
        <taxon>core chlorophytes</taxon>
        <taxon>Chlorophyceae</taxon>
        <taxon>CS clade</taxon>
        <taxon>Chlamydomonadales</taxon>
        <taxon>Volvocaceae</taxon>
        <taxon>Gonium</taxon>
    </lineage>
</organism>
<evidence type="ECO:0000256" key="1">
    <source>
        <dbReference type="ARBA" id="ARBA00022603"/>
    </source>
</evidence>
<dbReference type="GO" id="GO:0008168">
    <property type="term" value="F:methyltransferase activity"/>
    <property type="evidence" value="ECO:0007669"/>
    <property type="project" value="UniProtKB-KW"/>
</dbReference>
<evidence type="ECO:0000256" key="2">
    <source>
        <dbReference type="ARBA" id="ARBA00022679"/>
    </source>
</evidence>
<dbReference type="Gene3D" id="3.40.50.150">
    <property type="entry name" value="Vaccinia Virus protein VP39"/>
    <property type="match status" value="1"/>
</dbReference>
<protein>
    <submittedName>
        <fullName evidence="3">Uncharacterized protein</fullName>
    </submittedName>
</protein>
<dbReference type="InterPro" id="IPR029063">
    <property type="entry name" value="SAM-dependent_MTases_sf"/>
</dbReference>
<dbReference type="PANTHER" id="PTHR13370">
    <property type="entry name" value="RNA METHYLASE-RELATED"/>
    <property type="match status" value="1"/>
</dbReference>
<keyword evidence="2" id="KW-0808">Transferase</keyword>
<gene>
    <name evidence="3" type="ORF">GPECTOR_37g224</name>
</gene>
<accession>A0A150GBL7</accession>
<dbReference type="AlphaFoldDB" id="A0A150GBL7"/>
<dbReference type="SUPFAM" id="SSF53335">
    <property type="entry name" value="S-adenosyl-L-methionine-dependent methyltransferases"/>
    <property type="match status" value="1"/>
</dbReference>
<evidence type="ECO:0000313" key="3">
    <source>
        <dbReference type="EMBL" id="KXZ47218.1"/>
    </source>
</evidence>
<dbReference type="STRING" id="33097.A0A150GBL7"/>
<comment type="caution">
    <text evidence="3">The sequence shown here is derived from an EMBL/GenBank/DDBJ whole genome shotgun (WGS) entry which is preliminary data.</text>
</comment>
<dbReference type="EMBL" id="LSYV01000038">
    <property type="protein sequence ID" value="KXZ47218.1"/>
    <property type="molecule type" value="Genomic_DNA"/>
</dbReference>
<proteinExistence type="predicted"/>
<keyword evidence="1" id="KW-0489">Methyltransferase</keyword>
<name>A0A150GBL7_GONPE</name>
<dbReference type="OrthoDB" id="296065at2759"/>
<dbReference type="PANTHER" id="PTHR13370:SF3">
    <property type="entry name" value="TRNA (GUANINE(10)-N2)-METHYLTRANSFERASE HOMOLOG"/>
    <property type="match status" value="1"/>
</dbReference>
<reference evidence="4" key="1">
    <citation type="journal article" date="2016" name="Nat. Commun.">
        <title>The Gonium pectorale genome demonstrates co-option of cell cycle regulation during the evolution of multicellularity.</title>
        <authorList>
            <person name="Hanschen E.R."/>
            <person name="Marriage T.N."/>
            <person name="Ferris P.J."/>
            <person name="Hamaji T."/>
            <person name="Toyoda A."/>
            <person name="Fujiyama A."/>
            <person name="Neme R."/>
            <person name="Noguchi H."/>
            <person name="Minakuchi Y."/>
            <person name="Suzuki M."/>
            <person name="Kawai-Toyooka H."/>
            <person name="Smith D.R."/>
            <person name="Sparks H."/>
            <person name="Anderson J."/>
            <person name="Bakaric R."/>
            <person name="Luria V."/>
            <person name="Karger A."/>
            <person name="Kirschner M.W."/>
            <person name="Durand P.M."/>
            <person name="Michod R.E."/>
            <person name="Nozaki H."/>
            <person name="Olson B.J."/>
        </authorList>
    </citation>
    <scope>NUCLEOTIDE SEQUENCE [LARGE SCALE GENOMIC DNA]</scope>
    <source>
        <strain evidence="4">NIES-2863</strain>
    </source>
</reference>
<dbReference type="Proteomes" id="UP000075714">
    <property type="component" value="Unassembled WGS sequence"/>
</dbReference>
<evidence type="ECO:0000313" key="4">
    <source>
        <dbReference type="Proteomes" id="UP000075714"/>
    </source>
</evidence>
<dbReference type="GO" id="GO:0032259">
    <property type="term" value="P:methylation"/>
    <property type="evidence" value="ECO:0007669"/>
    <property type="project" value="UniProtKB-KW"/>
</dbReference>